<dbReference type="EMBL" id="MDYQ01000111">
    <property type="protein sequence ID" value="PRP82084.1"/>
    <property type="molecule type" value="Genomic_DNA"/>
</dbReference>
<dbReference type="Gene3D" id="1.20.5.490">
    <property type="entry name" value="Single helix bin"/>
    <property type="match status" value="1"/>
</dbReference>
<feature type="domain" description="Nucleoporin Nup54 alpha-helical" evidence="4">
    <location>
        <begin position="300"/>
        <end position="438"/>
    </location>
</feature>
<keyword evidence="6" id="KW-1185">Reference proteome</keyword>
<dbReference type="PANTHER" id="PTHR13000">
    <property type="entry name" value="NUCLEOPORIN P54"/>
    <property type="match status" value="1"/>
</dbReference>
<dbReference type="Pfam" id="PF13874">
    <property type="entry name" value="Nup54"/>
    <property type="match status" value="1"/>
</dbReference>
<comment type="subcellular location">
    <subcellularLocation>
        <location evidence="1">Nucleus</location>
    </subcellularLocation>
</comment>
<dbReference type="GO" id="GO:0006607">
    <property type="term" value="P:NLS-bearing protein import into nucleus"/>
    <property type="evidence" value="ECO:0007669"/>
    <property type="project" value="TreeGrafter"/>
</dbReference>
<dbReference type="GO" id="GO:0006999">
    <property type="term" value="P:nuclear pore organization"/>
    <property type="evidence" value="ECO:0007669"/>
    <property type="project" value="TreeGrafter"/>
</dbReference>
<evidence type="ECO:0000259" key="4">
    <source>
        <dbReference type="Pfam" id="PF13874"/>
    </source>
</evidence>
<dbReference type="InterPro" id="IPR025712">
    <property type="entry name" value="Nup54_alpha-helical_dom"/>
</dbReference>
<reference evidence="5 6" key="1">
    <citation type="journal article" date="2018" name="Genome Biol. Evol.">
        <title>Multiple Roots of Fruiting Body Formation in Amoebozoa.</title>
        <authorList>
            <person name="Hillmann F."/>
            <person name="Forbes G."/>
            <person name="Novohradska S."/>
            <person name="Ferling I."/>
            <person name="Riege K."/>
            <person name="Groth M."/>
            <person name="Westermann M."/>
            <person name="Marz M."/>
            <person name="Spaller T."/>
            <person name="Winckler T."/>
            <person name="Schaap P."/>
            <person name="Glockner G."/>
        </authorList>
    </citation>
    <scope>NUCLEOTIDE SEQUENCE [LARGE SCALE GENOMIC DNA]</scope>
    <source>
        <strain evidence="5 6">Jena</strain>
    </source>
</reference>
<dbReference type="GO" id="GO:0017056">
    <property type="term" value="F:structural constituent of nuclear pore"/>
    <property type="evidence" value="ECO:0007669"/>
    <property type="project" value="TreeGrafter"/>
</dbReference>
<dbReference type="STRING" id="1890364.A0A2P6NDP6"/>
<keyword evidence="2" id="KW-0813">Transport</keyword>
<dbReference type="AlphaFoldDB" id="A0A2P6NDP6"/>
<dbReference type="PANTHER" id="PTHR13000:SF0">
    <property type="entry name" value="NUCLEOPORIN P54"/>
    <property type="match status" value="1"/>
</dbReference>
<dbReference type="Proteomes" id="UP000241769">
    <property type="component" value="Unassembled WGS sequence"/>
</dbReference>
<dbReference type="GO" id="GO:0044613">
    <property type="term" value="C:nuclear pore central transport channel"/>
    <property type="evidence" value="ECO:0007669"/>
    <property type="project" value="TreeGrafter"/>
</dbReference>
<dbReference type="InterPro" id="IPR024864">
    <property type="entry name" value="Nup54/Nup57/Nup44"/>
</dbReference>
<proteinExistence type="predicted"/>
<evidence type="ECO:0000256" key="3">
    <source>
        <dbReference type="ARBA" id="ARBA00023242"/>
    </source>
</evidence>
<sequence>MIELKCGIVSQRKPKLMDEDSKYKSGAKKFHYNEGLGDIRSPVCTLRNGEYDSVFEPNLMQFGQPAAAPSFGGFGNTNTPSTPAFGASPFGAPASTPAFGAPASTPAFGAPASTPAFGAPSTGFGASTSTFPSFGAPAASTPAFGAASTPAFGGASTPAFGAASTPAFGAASTPAFGGASTPAFGGASTPAFGAASTPAFGGASTPPFGASTGGFSGFGASTPSFGSPFGATPAANNLPQAPSTPLGANAGYGQAQSFVITPQHRVNAIQEAYNTNSPNCRFRYMLYNEVNPSDVASFRKPDNVSQKAWNDAIENNPDPTRLVPVQANGFTELQERMEGQQKRAERHKTILNNISQQVTDMQRTHTLRTLGRIEEYKHAHMLMAQRILNLVKRMETIRWQGLPLPDGPEVAFFNRVWEAEQYLVQPDSIRGKLSELAALSYQEDDGIIAEEYRIEESELRKVHEFLLQQAEGISKMMKAVEQLNSDTQIKLEGIQQMKRDY</sequence>
<name>A0A2P6NDP6_9EUKA</name>
<evidence type="ECO:0000313" key="6">
    <source>
        <dbReference type="Proteomes" id="UP000241769"/>
    </source>
</evidence>
<accession>A0A2P6NDP6</accession>
<protein>
    <submittedName>
        <fullName evidence="5">Nucleoporin autopeptidase</fullName>
    </submittedName>
</protein>
<dbReference type="OrthoDB" id="6162375at2759"/>
<keyword evidence="3" id="KW-0539">Nucleus</keyword>
<evidence type="ECO:0000256" key="2">
    <source>
        <dbReference type="ARBA" id="ARBA00022448"/>
    </source>
</evidence>
<comment type="caution">
    <text evidence="5">The sequence shown here is derived from an EMBL/GenBank/DDBJ whole genome shotgun (WGS) entry which is preliminary data.</text>
</comment>
<evidence type="ECO:0000256" key="1">
    <source>
        <dbReference type="ARBA" id="ARBA00004123"/>
    </source>
</evidence>
<dbReference type="GO" id="GO:0036228">
    <property type="term" value="P:protein localization to nuclear inner membrane"/>
    <property type="evidence" value="ECO:0007669"/>
    <property type="project" value="TreeGrafter"/>
</dbReference>
<dbReference type="InParanoid" id="A0A2P6NDP6"/>
<gene>
    <name evidence="5" type="ORF">PROFUN_03774</name>
</gene>
<organism evidence="5 6">
    <name type="scientific">Planoprotostelium fungivorum</name>
    <dbReference type="NCBI Taxonomy" id="1890364"/>
    <lineage>
        <taxon>Eukaryota</taxon>
        <taxon>Amoebozoa</taxon>
        <taxon>Evosea</taxon>
        <taxon>Variosea</taxon>
        <taxon>Cavosteliida</taxon>
        <taxon>Cavosteliaceae</taxon>
        <taxon>Planoprotostelium</taxon>
    </lineage>
</organism>
<evidence type="ECO:0000313" key="5">
    <source>
        <dbReference type="EMBL" id="PRP82084.1"/>
    </source>
</evidence>